<dbReference type="Proteomes" id="UP001152795">
    <property type="component" value="Unassembled WGS sequence"/>
</dbReference>
<gene>
    <name evidence="1" type="ORF">PACLA_8A089235</name>
</gene>
<organism evidence="1 2">
    <name type="scientific">Paramuricea clavata</name>
    <name type="common">Red gorgonian</name>
    <name type="synonym">Violescent sea-whip</name>
    <dbReference type="NCBI Taxonomy" id="317549"/>
    <lineage>
        <taxon>Eukaryota</taxon>
        <taxon>Metazoa</taxon>
        <taxon>Cnidaria</taxon>
        <taxon>Anthozoa</taxon>
        <taxon>Octocorallia</taxon>
        <taxon>Malacalcyonacea</taxon>
        <taxon>Plexauridae</taxon>
        <taxon>Paramuricea</taxon>
    </lineage>
</organism>
<dbReference type="EMBL" id="CACRXK020006653">
    <property type="protein sequence ID" value="CAB4010019.1"/>
    <property type="molecule type" value="Genomic_DNA"/>
</dbReference>
<dbReference type="AlphaFoldDB" id="A0A7D9EIX5"/>
<evidence type="ECO:0000313" key="1">
    <source>
        <dbReference type="EMBL" id="CAB4010019.1"/>
    </source>
</evidence>
<comment type="caution">
    <text evidence="1">The sequence shown here is derived from an EMBL/GenBank/DDBJ whole genome shotgun (WGS) entry which is preliminary data.</text>
</comment>
<sequence length="149" mass="17435">MPWTPAQRNRLATEKRILERFFPGRVTWIEPTGDTKVEVLLNTNNGNKYCLRIYLKSEEESSSDFPNSVPDMVVRSSPKPMPRWGVDGDKHTLGYRDDFLKICHYRTSRWTDRSTLYEVVMKGRFWLEAYEGYLKTGKCLSAFLGEMRA</sequence>
<protein>
    <submittedName>
        <fullName evidence="1">Uncharacterized protein</fullName>
    </submittedName>
</protein>
<proteinExistence type="predicted"/>
<evidence type="ECO:0000313" key="2">
    <source>
        <dbReference type="Proteomes" id="UP001152795"/>
    </source>
</evidence>
<accession>A0A7D9EIX5</accession>
<dbReference type="OrthoDB" id="5946384at2759"/>
<name>A0A7D9EIX5_PARCT</name>
<reference evidence="1" key="1">
    <citation type="submission" date="2020-04" db="EMBL/GenBank/DDBJ databases">
        <authorList>
            <person name="Alioto T."/>
            <person name="Alioto T."/>
            <person name="Gomez Garrido J."/>
        </authorList>
    </citation>
    <scope>NUCLEOTIDE SEQUENCE</scope>
    <source>
        <strain evidence="1">A484AB</strain>
    </source>
</reference>
<keyword evidence="2" id="KW-1185">Reference proteome</keyword>